<dbReference type="EMBL" id="BARW01004067">
    <property type="protein sequence ID" value="GAI59696.1"/>
    <property type="molecule type" value="Genomic_DNA"/>
</dbReference>
<accession>X1QY14</accession>
<proteinExistence type="predicted"/>
<comment type="caution">
    <text evidence="1">The sequence shown here is derived from an EMBL/GenBank/DDBJ whole genome shotgun (WGS) entry which is preliminary data.</text>
</comment>
<evidence type="ECO:0000313" key="1">
    <source>
        <dbReference type="EMBL" id="GAI59696.1"/>
    </source>
</evidence>
<gene>
    <name evidence="1" type="ORF">S12H4_09829</name>
</gene>
<organism evidence="1">
    <name type="scientific">marine sediment metagenome</name>
    <dbReference type="NCBI Taxonomy" id="412755"/>
    <lineage>
        <taxon>unclassified sequences</taxon>
        <taxon>metagenomes</taxon>
        <taxon>ecological metagenomes</taxon>
    </lineage>
</organism>
<dbReference type="AlphaFoldDB" id="X1QY14"/>
<sequence>MPYDKYRNWKLGPLWETDRLKRQVLEDIHDAEDEIDKLEILDSFEAYVERAHNSEIAEHLSNQILLAAGPFLTGAILSKLPSPMPISRPRRAEVKTT</sequence>
<protein>
    <submittedName>
        <fullName evidence="1">Uncharacterized protein</fullName>
    </submittedName>
</protein>
<reference evidence="1" key="1">
    <citation type="journal article" date="2014" name="Front. Microbiol.">
        <title>High frequency of phylogenetically diverse reductive dehalogenase-homologous genes in deep subseafloor sedimentary metagenomes.</title>
        <authorList>
            <person name="Kawai M."/>
            <person name="Futagami T."/>
            <person name="Toyoda A."/>
            <person name="Takaki Y."/>
            <person name="Nishi S."/>
            <person name="Hori S."/>
            <person name="Arai W."/>
            <person name="Tsubouchi T."/>
            <person name="Morono Y."/>
            <person name="Uchiyama I."/>
            <person name="Ito T."/>
            <person name="Fujiyama A."/>
            <person name="Inagaki F."/>
            <person name="Takami H."/>
        </authorList>
    </citation>
    <scope>NUCLEOTIDE SEQUENCE</scope>
    <source>
        <strain evidence="1">Expedition CK06-06</strain>
    </source>
</reference>
<name>X1QY14_9ZZZZ</name>